<dbReference type="PANTHER" id="PTHR19353:SF19">
    <property type="entry name" value="DELTA(5) FATTY ACID DESATURASE C-RELATED"/>
    <property type="match status" value="1"/>
</dbReference>
<evidence type="ECO:0000313" key="3">
    <source>
        <dbReference type="EMBL" id="PRD48428.1"/>
    </source>
</evidence>
<dbReference type="Pfam" id="PF00487">
    <property type="entry name" value="FA_desaturase"/>
    <property type="match status" value="1"/>
</dbReference>
<feature type="transmembrane region" description="Helical" evidence="1">
    <location>
        <begin position="66"/>
        <end position="86"/>
    </location>
</feature>
<evidence type="ECO:0000256" key="1">
    <source>
        <dbReference type="SAM" id="Phobius"/>
    </source>
</evidence>
<dbReference type="GO" id="GO:0016020">
    <property type="term" value="C:membrane"/>
    <property type="evidence" value="ECO:0007669"/>
    <property type="project" value="TreeGrafter"/>
</dbReference>
<organism evidence="3 4">
    <name type="scientific">Sphingobacterium haloxyli</name>
    <dbReference type="NCBI Taxonomy" id="2100533"/>
    <lineage>
        <taxon>Bacteria</taxon>
        <taxon>Pseudomonadati</taxon>
        <taxon>Bacteroidota</taxon>
        <taxon>Sphingobacteriia</taxon>
        <taxon>Sphingobacteriales</taxon>
        <taxon>Sphingobacteriaceae</taxon>
        <taxon>Sphingobacterium</taxon>
    </lineage>
</organism>
<dbReference type="InterPro" id="IPR012171">
    <property type="entry name" value="Fatty_acid_desaturase"/>
</dbReference>
<feature type="domain" description="Fatty acid desaturase" evidence="2">
    <location>
        <begin position="67"/>
        <end position="334"/>
    </location>
</feature>
<evidence type="ECO:0000259" key="2">
    <source>
        <dbReference type="Pfam" id="PF00487"/>
    </source>
</evidence>
<dbReference type="OrthoDB" id="104711at2"/>
<feature type="transmembrane region" description="Helical" evidence="1">
    <location>
        <begin position="161"/>
        <end position="177"/>
    </location>
</feature>
<name>A0A2S9J6K1_9SPHI</name>
<sequence length="353" mass="41058">MKSTIKFNNVNTLFSKSLKTRINNYFNTSGKPRTGDWRIILKAVILLVSLASLYILLVFVQPPAAISVLLCIVLGVNFAAIGFNIMHDAGHNSFSRNTRVNTFLSYTLNLVGGNIYLWKLKHNIAHHTYTNIEGEDHDIEIKFMRVHHDQKLRKHHKYQRFYFMFLYGVSYLAWIFFQDYEKYFRQRLGRNSDRFPFPLREKLIFWISKIGHFGIFVVAPVILVGWLPTLVGLMIAGMVCGICLATVFQLAHVVSETEFKTIEADKVEEEWMIHQLQSTANFATKNKVLTWLLGGLNFQVEHHLFPRVSHVHYPAINKIVQQTCHEFQIKYFEFKSFGQAFKSHVSVLKYMSN</sequence>
<dbReference type="PANTHER" id="PTHR19353">
    <property type="entry name" value="FATTY ACID DESATURASE 2"/>
    <property type="match status" value="1"/>
</dbReference>
<comment type="caution">
    <text evidence="3">The sequence shown here is derived from an EMBL/GenBank/DDBJ whole genome shotgun (WGS) entry which is preliminary data.</text>
</comment>
<keyword evidence="1" id="KW-0812">Transmembrane</keyword>
<feature type="transmembrane region" description="Helical" evidence="1">
    <location>
        <begin position="203"/>
        <end position="223"/>
    </location>
</feature>
<dbReference type="RefSeq" id="WP_105715748.1">
    <property type="nucleotide sequence ID" value="NZ_PVBQ01000003.1"/>
</dbReference>
<reference evidence="3 4" key="1">
    <citation type="submission" date="2018-02" db="EMBL/GenBank/DDBJ databases">
        <title>The draft genome of Sphingobacterium sp. 5JN-11.</title>
        <authorList>
            <person name="Liu L."/>
            <person name="Li L."/>
            <person name="Liang L."/>
            <person name="Zhang X."/>
            <person name="Wang T."/>
        </authorList>
    </citation>
    <scope>NUCLEOTIDE SEQUENCE [LARGE SCALE GENOMIC DNA]</scope>
    <source>
        <strain evidence="3 4">5JN-11</strain>
    </source>
</reference>
<dbReference type="InterPro" id="IPR005804">
    <property type="entry name" value="FA_desaturase_dom"/>
</dbReference>
<dbReference type="AlphaFoldDB" id="A0A2S9J6K1"/>
<proteinExistence type="predicted"/>
<dbReference type="Proteomes" id="UP000239711">
    <property type="component" value="Unassembled WGS sequence"/>
</dbReference>
<feature type="transmembrane region" description="Helical" evidence="1">
    <location>
        <begin position="39"/>
        <end position="60"/>
    </location>
</feature>
<keyword evidence="1" id="KW-1133">Transmembrane helix</keyword>
<dbReference type="CDD" id="cd03506">
    <property type="entry name" value="Delta6-FADS-like"/>
    <property type="match status" value="1"/>
</dbReference>
<keyword evidence="4" id="KW-1185">Reference proteome</keyword>
<evidence type="ECO:0000313" key="4">
    <source>
        <dbReference type="Proteomes" id="UP000239711"/>
    </source>
</evidence>
<accession>A0A2S9J6K1</accession>
<dbReference type="PIRSF" id="PIRSF015921">
    <property type="entry name" value="FA_sphinglp_des"/>
    <property type="match status" value="1"/>
</dbReference>
<keyword evidence="1" id="KW-0472">Membrane</keyword>
<gene>
    <name evidence="3" type="ORF">C5745_04275</name>
</gene>
<feature type="transmembrane region" description="Helical" evidence="1">
    <location>
        <begin position="230"/>
        <end position="251"/>
    </location>
</feature>
<dbReference type="EMBL" id="PVBQ01000003">
    <property type="protein sequence ID" value="PRD48428.1"/>
    <property type="molecule type" value="Genomic_DNA"/>
</dbReference>
<dbReference type="GO" id="GO:0016717">
    <property type="term" value="F:oxidoreductase activity, acting on paired donors, with oxidation of a pair of donors resulting in the reduction of molecular oxygen to two molecules of water"/>
    <property type="evidence" value="ECO:0007669"/>
    <property type="project" value="TreeGrafter"/>
</dbReference>
<protein>
    <submittedName>
        <fullName evidence="3">Acyl-CoA desaturase</fullName>
    </submittedName>
</protein>
<dbReference type="GO" id="GO:0008610">
    <property type="term" value="P:lipid biosynthetic process"/>
    <property type="evidence" value="ECO:0007669"/>
    <property type="project" value="UniProtKB-ARBA"/>
</dbReference>